<dbReference type="GO" id="GO:0003677">
    <property type="term" value="F:DNA binding"/>
    <property type="evidence" value="ECO:0007669"/>
    <property type="project" value="TreeGrafter"/>
</dbReference>
<organism evidence="8 9">
    <name type="scientific">Salix brachista</name>
    <dbReference type="NCBI Taxonomy" id="2182728"/>
    <lineage>
        <taxon>Eukaryota</taxon>
        <taxon>Viridiplantae</taxon>
        <taxon>Streptophyta</taxon>
        <taxon>Embryophyta</taxon>
        <taxon>Tracheophyta</taxon>
        <taxon>Spermatophyta</taxon>
        <taxon>Magnoliopsida</taxon>
        <taxon>eudicotyledons</taxon>
        <taxon>Gunneridae</taxon>
        <taxon>Pentapetalae</taxon>
        <taxon>rosids</taxon>
        <taxon>fabids</taxon>
        <taxon>Malpighiales</taxon>
        <taxon>Salicaceae</taxon>
        <taxon>Saliceae</taxon>
        <taxon>Salix</taxon>
    </lineage>
</organism>
<dbReference type="PANTHER" id="PTHR12264">
    <property type="entry name" value="TRANSCRIPTION INITIATION FACTOR TFIID SUBUNIT 12"/>
    <property type="match status" value="1"/>
</dbReference>
<dbReference type="Proteomes" id="UP000326939">
    <property type="component" value="Chromosome 3"/>
</dbReference>
<dbReference type="GO" id="GO:0005669">
    <property type="term" value="C:transcription factor TFIID complex"/>
    <property type="evidence" value="ECO:0007669"/>
    <property type="project" value="InterPro"/>
</dbReference>
<reference evidence="9" key="1">
    <citation type="journal article" date="2019" name="Gigascience">
        <title>De novo genome assembly of the endangered Acer yangbiense, a plant species with extremely small populations endemic to Yunnan Province, China.</title>
        <authorList>
            <person name="Yang J."/>
            <person name="Wariss H.M."/>
            <person name="Tao L."/>
            <person name="Zhang R."/>
            <person name="Yun Q."/>
            <person name="Hollingsworth P."/>
            <person name="Dao Z."/>
            <person name="Luo G."/>
            <person name="Guo H."/>
            <person name="Ma Y."/>
            <person name="Sun W."/>
        </authorList>
    </citation>
    <scope>NUCLEOTIDE SEQUENCE [LARGE SCALE GENOMIC DNA]</scope>
    <source>
        <strain evidence="9">cv. br00</strain>
    </source>
</reference>
<dbReference type="InterPro" id="IPR037794">
    <property type="entry name" value="TAF12"/>
</dbReference>
<dbReference type="AlphaFoldDB" id="A0A5N5NCA5"/>
<keyword evidence="3" id="KW-0805">Transcription regulation</keyword>
<keyword evidence="9" id="KW-1185">Reference proteome</keyword>
<evidence type="ECO:0000256" key="1">
    <source>
        <dbReference type="ARBA" id="ARBA00004123"/>
    </source>
</evidence>
<dbReference type="EMBL" id="VDCV01000003">
    <property type="protein sequence ID" value="KAB5563996.1"/>
    <property type="molecule type" value="Genomic_DNA"/>
</dbReference>
<accession>A0A5N5NCA5</accession>
<dbReference type="GO" id="GO:0017025">
    <property type="term" value="F:TBP-class protein binding"/>
    <property type="evidence" value="ECO:0007669"/>
    <property type="project" value="TreeGrafter"/>
</dbReference>
<evidence type="ECO:0000313" key="9">
    <source>
        <dbReference type="Proteomes" id="UP000326939"/>
    </source>
</evidence>
<evidence type="ECO:0000259" key="7">
    <source>
        <dbReference type="Pfam" id="PF03847"/>
    </source>
</evidence>
<dbReference type="GO" id="GO:0046982">
    <property type="term" value="F:protein heterodimerization activity"/>
    <property type="evidence" value="ECO:0007669"/>
    <property type="project" value="InterPro"/>
</dbReference>
<feature type="compositionally biased region" description="Low complexity" evidence="6">
    <location>
        <begin position="102"/>
        <end position="115"/>
    </location>
</feature>
<evidence type="ECO:0000256" key="2">
    <source>
        <dbReference type="ARBA" id="ARBA00007530"/>
    </source>
</evidence>
<gene>
    <name evidence="8" type="ORF">DKX38_004050</name>
</gene>
<dbReference type="InterPro" id="IPR009072">
    <property type="entry name" value="Histone-fold"/>
</dbReference>
<keyword evidence="5" id="KW-0539">Nucleus</keyword>
<sequence length="225" mass="24255">MFTDHSPFSFVVVTCSKPTKNTISGIYEPTVVEANANYVWSCLNFTPYSTEAATGSLTAAIGFVWSTAPEFNGTELATVIPAGPPGQKTLSLTGSQPDATASGTTTPGGSSSQGTEATNQLLGKRKIQDLVSQVFSAFHLVFSIPILLAVDSNGKVEPEVEELFLEIADDFIDSKTFPFGVLILNFISINKEFSKHLLIIRDERPLNGAMVKMFCLATKRLHVKS</sequence>
<feature type="compositionally biased region" description="Polar residues" evidence="6">
    <location>
        <begin position="88"/>
        <end position="101"/>
    </location>
</feature>
<evidence type="ECO:0000256" key="5">
    <source>
        <dbReference type="ARBA" id="ARBA00023242"/>
    </source>
</evidence>
<name>A0A5N5NCA5_9ROSI</name>
<keyword evidence="4" id="KW-0804">Transcription</keyword>
<evidence type="ECO:0000313" key="8">
    <source>
        <dbReference type="EMBL" id="KAB5563996.1"/>
    </source>
</evidence>
<proteinExistence type="inferred from homology"/>
<evidence type="ECO:0000256" key="4">
    <source>
        <dbReference type="ARBA" id="ARBA00023163"/>
    </source>
</evidence>
<evidence type="ECO:0000256" key="3">
    <source>
        <dbReference type="ARBA" id="ARBA00023015"/>
    </source>
</evidence>
<dbReference type="Pfam" id="PF03847">
    <property type="entry name" value="TFIID_20kDa"/>
    <property type="match status" value="1"/>
</dbReference>
<comment type="subcellular location">
    <subcellularLocation>
        <location evidence="1">Nucleus</location>
    </subcellularLocation>
</comment>
<dbReference type="InterPro" id="IPR003228">
    <property type="entry name" value="TFIID_TAF12_dom"/>
</dbReference>
<dbReference type="PANTHER" id="PTHR12264:SF26">
    <property type="entry name" value="TRANSCRIPTION INITIATION FACTOR TFIID SUBUNIT 12B"/>
    <property type="match status" value="1"/>
</dbReference>
<evidence type="ECO:0000256" key="6">
    <source>
        <dbReference type="SAM" id="MobiDB-lite"/>
    </source>
</evidence>
<feature type="region of interest" description="Disordered" evidence="6">
    <location>
        <begin position="87"/>
        <end position="116"/>
    </location>
</feature>
<dbReference type="GO" id="GO:0000124">
    <property type="term" value="C:SAGA complex"/>
    <property type="evidence" value="ECO:0007669"/>
    <property type="project" value="InterPro"/>
</dbReference>
<comment type="similarity">
    <text evidence="2">Belongs to the TAF12 family.</text>
</comment>
<comment type="caution">
    <text evidence="8">The sequence shown here is derived from an EMBL/GenBank/DDBJ whole genome shotgun (WGS) entry which is preliminary data.</text>
</comment>
<dbReference type="Gene3D" id="1.10.20.10">
    <property type="entry name" value="Histone, subunit A"/>
    <property type="match status" value="1"/>
</dbReference>
<protein>
    <recommendedName>
        <fullName evidence="7">Transcription initiation factor TFIID subunit 12 domain-containing protein</fullName>
    </recommendedName>
</protein>
<feature type="domain" description="Transcription initiation factor TFIID subunit 12" evidence="7">
    <location>
        <begin position="123"/>
        <end position="175"/>
    </location>
</feature>
<dbReference type="GO" id="GO:0051123">
    <property type="term" value="P:RNA polymerase II preinitiation complex assembly"/>
    <property type="evidence" value="ECO:0007669"/>
    <property type="project" value="TreeGrafter"/>
</dbReference>